<dbReference type="GeneID" id="62196184"/>
<dbReference type="OrthoDB" id="783096at2759"/>
<accession>A0A875S6T7</accession>
<dbReference type="AlphaFoldDB" id="A0A875S6T7"/>
<evidence type="ECO:0000313" key="3">
    <source>
        <dbReference type="EMBL" id="QPG75429.1"/>
    </source>
</evidence>
<dbReference type="CDD" id="cd07383">
    <property type="entry name" value="MPP_Dcr2"/>
    <property type="match status" value="1"/>
</dbReference>
<dbReference type="InterPro" id="IPR029052">
    <property type="entry name" value="Metallo-depent_PP-like"/>
</dbReference>
<evidence type="ECO:0000256" key="1">
    <source>
        <dbReference type="SAM" id="MobiDB-lite"/>
    </source>
</evidence>
<dbReference type="Pfam" id="PF00149">
    <property type="entry name" value="Metallophos"/>
    <property type="match status" value="1"/>
</dbReference>
<dbReference type="GO" id="GO:0004721">
    <property type="term" value="F:phosphoprotein phosphatase activity"/>
    <property type="evidence" value="ECO:0007669"/>
    <property type="project" value="TreeGrafter"/>
</dbReference>
<feature type="compositionally biased region" description="Basic and acidic residues" evidence="1">
    <location>
        <begin position="9"/>
        <end position="36"/>
    </location>
</feature>
<dbReference type="RefSeq" id="XP_038778994.1">
    <property type="nucleotide sequence ID" value="XM_038923066.1"/>
</dbReference>
<reference evidence="3" key="1">
    <citation type="submission" date="2020-10" db="EMBL/GenBank/DDBJ databases">
        <authorList>
            <person name="Roach M.J.R."/>
        </authorList>
    </citation>
    <scope>NUCLEOTIDE SEQUENCE</scope>
    <source>
        <strain evidence="3">CBS 1945</strain>
    </source>
</reference>
<dbReference type="KEGG" id="bnn:FOA43_002783"/>
<dbReference type="Proteomes" id="UP000662931">
    <property type="component" value="Chromosome 3"/>
</dbReference>
<proteinExistence type="predicted"/>
<protein>
    <recommendedName>
        <fullName evidence="2">Calcineurin-like phosphoesterase domain-containing protein</fullName>
    </recommendedName>
</protein>
<feature type="region of interest" description="Disordered" evidence="1">
    <location>
        <begin position="1"/>
        <end position="39"/>
    </location>
</feature>
<name>A0A875S6T7_EENNA</name>
<keyword evidence="4" id="KW-1185">Reference proteome</keyword>
<dbReference type="PANTHER" id="PTHR32440:SF0">
    <property type="entry name" value="PHOSPHATASE DCR2-RELATED"/>
    <property type="match status" value="1"/>
</dbReference>
<organism evidence="3 4">
    <name type="scientific">Eeniella nana</name>
    <name type="common">Yeast</name>
    <name type="synonym">Brettanomyces nanus</name>
    <dbReference type="NCBI Taxonomy" id="13502"/>
    <lineage>
        <taxon>Eukaryota</taxon>
        <taxon>Fungi</taxon>
        <taxon>Dikarya</taxon>
        <taxon>Ascomycota</taxon>
        <taxon>Saccharomycotina</taxon>
        <taxon>Pichiomycetes</taxon>
        <taxon>Pichiales</taxon>
        <taxon>Pichiaceae</taxon>
        <taxon>Brettanomyces</taxon>
    </lineage>
</organism>
<feature type="domain" description="Calcineurin-like phosphoesterase" evidence="2">
    <location>
        <begin position="273"/>
        <end position="524"/>
    </location>
</feature>
<dbReference type="EMBL" id="CP064814">
    <property type="protein sequence ID" value="QPG75429.1"/>
    <property type="molecule type" value="Genomic_DNA"/>
</dbReference>
<dbReference type="GO" id="GO:0005737">
    <property type="term" value="C:cytoplasm"/>
    <property type="evidence" value="ECO:0007669"/>
    <property type="project" value="TreeGrafter"/>
</dbReference>
<gene>
    <name evidence="3" type="ORF">FOA43_002783</name>
</gene>
<sequence length="594" mass="68406">MSKPSLNVNEKKDVLQSKQNKETKQAKHDREDREDPFAGMEGLKAKIGDKLIDLDDVRLRKPHSVRPRVKNNAGGLLETGDHRPVDRPIVDRVVTDVRLSTCYSILGKIPRCRLTLDDGSSWTRVPKDILLGSKWYKKVFMDYRTANTQKAAKLDIHVVNEVRVGDKLKDKSWKNVGYGMWIKKDAYIDTESITGMDVLFGRMAVEPRQGWDLIEQSLKVSGKHLENEELTEESRLKKDWHIYDTECYLTVRKGRKKEPVQRTTSLSFVDHKFKILQIADIHLVAGFGRCRDPWPDIENRQKNKCLGDLKTIQFVERVLDLEKPNFVIFTGDQVFGSESKDFETAIFKAVKPVIDRKIPYAMVMGNHDSEGSLSREQIYQLLDTLPYSISKAGPEEISGVGNYHLTVTSDKDTENKDLILYLLDSHSYTHSKVPGYDYIKEDQKEFVRMEYENETKLWGDIPMAMGFFHIPLPEYREYKNEHGQARPMVGQYKEGCTAPIYNSHMFELFKEIGVSVVSVGHDHCNDYCLDYNGVWLCYGGGGGEGGYAGYGGTTRRLRVFEIDNERYSITSWKRLQTNPEEIFDEQILQERQQE</sequence>
<evidence type="ECO:0000313" key="4">
    <source>
        <dbReference type="Proteomes" id="UP000662931"/>
    </source>
</evidence>
<dbReference type="SUPFAM" id="SSF56300">
    <property type="entry name" value="Metallo-dependent phosphatases"/>
    <property type="match status" value="1"/>
</dbReference>
<dbReference type="InterPro" id="IPR004843">
    <property type="entry name" value="Calcineurin-like_PHP"/>
</dbReference>
<dbReference type="PANTHER" id="PTHR32440">
    <property type="entry name" value="PHOSPHATASE DCR2-RELATED-RELATED"/>
    <property type="match status" value="1"/>
</dbReference>
<evidence type="ECO:0000259" key="2">
    <source>
        <dbReference type="Pfam" id="PF00149"/>
    </source>
</evidence>
<dbReference type="Gene3D" id="3.60.21.10">
    <property type="match status" value="1"/>
</dbReference>